<evidence type="ECO:0000313" key="2">
    <source>
        <dbReference type="Proteomes" id="UP000054538"/>
    </source>
</evidence>
<evidence type="ECO:0000313" key="1">
    <source>
        <dbReference type="EMBL" id="KIK71889.1"/>
    </source>
</evidence>
<gene>
    <name evidence="1" type="ORF">PAXRUDRAFT_22685</name>
</gene>
<reference evidence="2" key="2">
    <citation type="submission" date="2015-01" db="EMBL/GenBank/DDBJ databases">
        <title>Evolutionary Origins and Diversification of the Mycorrhizal Mutualists.</title>
        <authorList>
            <consortium name="DOE Joint Genome Institute"/>
            <consortium name="Mycorrhizal Genomics Consortium"/>
            <person name="Kohler A."/>
            <person name="Kuo A."/>
            <person name="Nagy L.G."/>
            <person name="Floudas D."/>
            <person name="Copeland A."/>
            <person name="Barry K.W."/>
            <person name="Cichocki N."/>
            <person name="Veneault-Fourrey C."/>
            <person name="LaButti K."/>
            <person name="Lindquist E.A."/>
            <person name="Lipzen A."/>
            <person name="Lundell T."/>
            <person name="Morin E."/>
            <person name="Murat C."/>
            <person name="Riley R."/>
            <person name="Ohm R."/>
            <person name="Sun H."/>
            <person name="Tunlid A."/>
            <person name="Henrissat B."/>
            <person name="Grigoriev I.V."/>
            <person name="Hibbett D.S."/>
            <person name="Martin F."/>
        </authorList>
    </citation>
    <scope>NUCLEOTIDE SEQUENCE [LARGE SCALE GENOMIC DNA]</scope>
    <source>
        <strain evidence="2">Ve08.2h10</strain>
    </source>
</reference>
<dbReference type="EMBL" id="KN831515">
    <property type="protein sequence ID" value="KIK71889.1"/>
    <property type="molecule type" value="Genomic_DNA"/>
</dbReference>
<keyword evidence="2" id="KW-1185">Reference proteome</keyword>
<dbReference type="AlphaFoldDB" id="A0A0D0CX45"/>
<organism evidence="1 2">
    <name type="scientific">Paxillus rubicundulus Ve08.2h10</name>
    <dbReference type="NCBI Taxonomy" id="930991"/>
    <lineage>
        <taxon>Eukaryota</taxon>
        <taxon>Fungi</taxon>
        <taxon>Dikarya</taxon>
        <taxon>Basidiomycota</taxon>
        <taxon>Agaricomycotina</taxon>
        <taxon>Agaricomycetes</taxon>
        <taxon>Agaricomycetidae</taxon>
        <taxon>Boletales</taxon>
        <taxon>Paxilineae</taxon>
        <taxon>Paxillaceae</taxon>
        <taxon>Paxillus</taxon>
    </lineage>
</organism>
<dbReference type="HOGENOM" id="CLU_2306974_0_0_1"/>
<reference evidence="1 2" key="1">
    <citation type="submission" date="2014-04" db="EMBL/GenBank/DDBJ databases">
        <authorList>
            <consortium name="DOE Joint Genome Institute"/>
            <person name="Kuo A."/>
            <person name="Kohler A."/>
            <person name="Jargeat P."/>
            <person name="Nagy L.G."/>
            <person name="Floudas D."/>
            <person name="Copeland A."/>
            <person name="Barry K.W."/>
            <person name="Cichocki N."/>
            <person name="Veneault-Fourrey C."/>
            <person name="LaButti K."/>
            <person name="Lindquist E.A."/>
            <person name="Lipzen A."/>
            <person name="Lundell T."/>
            <person name="Morin E."/>
            <person name="Murat C."/>
            <person name="Sun H."/>
            <person name="Tunlid A."/>
            <person name="Henrissat B."/>
            <person name="Grigoriev I.V."/>
            <person name="Hibbett D.S."/>
            <person name="Martin F."/>
            <person name="Nordberg H.P."/>
            <person name="Cantor M.N."/>
            <person name="Hua S.X."/>
        </authorList>
    </citation>
    <scope>NUCLEOTIDE SEQUENCE [LARGE SCALE GENOMIC DNA]</scope>
    <source>
        <strain evidence="1 2">Ve08.2h10</strain>
    </source>
</reference>
<sequence>MSPDDNSSVVSPSLLPSLSCPPVSTALTTSYHTSSKCSKVSAASNAKEMKMLSAITLIGVQDSIIHLAEIVKASFLDPMIVVQEATAMLFADKEVSAEHW</sequence>
<dbReference type="InParanoid" id="A0A0D0CX45"/>
<protein>
    <submittedName>
        <fullName evidence="1">Uncharacterized protein</fullName>
    </submittedName>
</protein>
<proteinExistence type="predicted"/>
<accession>A0A0D0CX45</accession>
<name>A0A0D0CX45_9AGAM</name>
<dbReference type="Proteomes" id="UP000054538">
    <property type="component" value="Unassembled WGS sequence"/>
</dbReference>